<evidence type="ECO:0000313" key="2">
    <source>
        <dbReference type="Proteomes" id="UP001162992"/>
    </source>
</evidence>
<sequence length="1227" mass="133822">MSQRKSLALDPSQLQFWMIFKYADSFDVLLMIIGIFGTIGDGVSNSVLLVIASKAIHAFGSFSNGSFNAVDAEDFMDKISTYILFMVYAAIGLGVCSYLEGFCWMRTGDRQAARIRYKYLQAILQQDVGFFDTCNASTAEVINSVSADVLVVQDLISQKVPHFIMHMASFLGGYAVAFMLVWQLGIITLVLSPVLIVPGLIYGRRLARLAMRLKTVNLKASTIAEQALSSIRTVFSYVGEKRTMVSFSAALDNTVQVGLKQGSIQGLSSGSCGFAFAIWAVVSWYGSKLVMYDGVQGGKVVAVGLSTTLGGVSLGLALPDLKFYADARVVVQRIFRIIEHVPSINSGETSNCSLQDVHGNLEMRNVMFAYPARPDTIILKNLSLMIPEGKTVALVGGSGSGKSTIIALLERFYDPLAGEVLLDGFNLRTLNLKWLRMQIGLVSQEPALFSTTIMENIAYGKDNSTMEEIIAASISANAHEFIMKLPDGYNTMVGEHGIQVSGGQKQRIAIARAMLRNPAIFLLDEATSALDAQSEFAVQEALESASKGRTTVVVAHRLSTICSSDLIAVVENGAIVESGKHDDLLSQHGAYSRLVRLREMAYQDGKHSPRRALIERGTRVFGNSASSKSSVAIENENNSLERDTPSLGRLLALNKQEWRYGILGSIGAIGFGIVHPTYAFFLGNTIGVLYYRDHLRLKERIAINSSIFAVLAGLSFLVNYLQHYNFAAMGELLTNRIRKQLLQKILTFEIGWFDQDENSSAKVCSRLATEANMVRSLVADRISLSLQTAAAICTACTVGLVVSWRMAIAVIAIQPFIMVCYYTKSILLKTCQLTTLKAQGQVSQIAAEVVSNYKTIAAFSSQDRILSHVRRLEEGPRRVAIRNAHVAGFGYGAAQCMLFCSWAFDYWYGSKLLSKGQILTGSMFQTFFILVSQGRVIAEAASMTSDLTKGAGAVASLFRILDRNTEICSDNQKAGKVDTVDGHVELHEVDFSYPSRRDTLVLKKFSLKIHAGSSVALVGHSGSGKSTVISLIERFYDPVTGCVKIDGRDIRTLHLKTLRQHIALVSQEPPLFSGTISENIGYGRENATEAEIYEAAKAANAHDFICSMKNGYNTLTGERGVQLSGGQKQRIAIARAILKCPSILLLDEATSALDAQSEQLIQDSLHKLMVGRTTLIVAHRLTTIQCVASIAVIQDGRIVEQGGHTELMSKGEGVYFSLVKLQVQALT</sequence>
<gene>
    <name evidence="1" type="ORF">O6H91_17G052600</name>
</gene>
<accession>A0ACC2B6S6</accession>
<proteinExistence type="predicted"/>
<name>A0ACC2B6S6_DIPCM</name>
<dbReference type="Proteomes" id="UP001162992">
    <property type="component" value="Chromosome 17"/>
</dbReference>
<organism evidence="1 2">
    <name type="scientific">Diphasiastrum complanatum</name>
    <name type="common">Issler's clubmoss</name>
    <name type="synonym">Lycopodium complanatum</name>
    <dbReference type="NCBI Taxonomy" id="34168"/>
    <lineage>
        <taxon>Eukaryota</taxon>
        <taxon>Viridiplantae</taxon>
        <taxon>Streptophyta</taxon>
        <taxon>Embryophyta</taxon>
        <taxon>Tracheophyta</taxon>
        <taxon>Lycopodiopsida</taxon>
        <taxon>Lycopodiales</taxon>
        <taxon>Lycopodiaceae</taxon>
        <taxon>Lycopodioideae</taxon>
        <taxon>Diphasiastrum</taxon>
    </lineage>
</organism>
<protein>
    <submittedName>
        <fullName evidence="1">Uncharacterized protein</fullName>
    </submittedName>
</protein>
<reference evidence="2" key="1">
    <citation type="journal article" date="2024" name="Proc. Natl. Acad. Sci. U.S.A.">
        <title>Extraordinary preservation of gene collinearity over three hundred million years revealed in homosporous lycophytes.</title>
        <authorList>
            <person name="Li C."/>
            <person name="Wickell D."/>
            <person name="Kuo L.Y."/>
            <person name="Chen X."/>
            <person name="Nie B."/>
            <person name="Liao X."/>
            <person name="Peng D."/>
            <person name="Ji J."/>
            <person name="Jenkins J."/>
            <person name="Williams M."/>
            <person name="Shu S."/>
            <person name="Plott C."/>
            <person name="Barry K."/>
            <person name="Rajasekar S."/>
            <person name="Grimwood J."/>
            <person name="Han X."/>
            <person name="Sun S."/>
            <person name="Hou Z."/>
            <person name="He W."/>
            <person name="Dai G."/>
            <person name="Sun C."/>
            <person name="Schmutz J."/>
            <person name="Leebens-Mack J.H."/>
            <person name="Li F.W."/>
            <person name="Wang L."/>
        </authorList>
    </citation>
    <scope>NUCLEOTIDE SEQUENCE [LARGE SCALE GENOMIC DNA]</scope>
    <source>
        <strain evidence="2">cv. PW_Plant_1</strain>
    </source>
</reference>
<dbReference type="EMBL" id="CM055108">
    <property type="protein sequence ID" value="KAJ7525465.1"/>
    <property type="molecule type" value="Genomic_DNA"/>
</dbReference>
<keyword evidence="2" id="KW-1185">Reference proteome</keyword>
<comment type="caution">
    <text evidence="1">The sequence shown here is derived from an EMBL/GenBank/DDBJ whole genome shotgun (WGS) entry which is preliminary data.</text>
</comment>
<evidence type="ECO:0000313" key="1">
    <source>
        <dbReference type="EMBL" id="KAJ7525465.1"/>
    </source>
</evidence>